<protein>
    <submittedName>
        <fullName evidence="2">Uncharacterized protein</fullName>
    </submittedName>
</protein>
<gene>
    <name evidence="2" type="ORF">GCM10023350_27670</name>
</gene>
<comment type="caution">
    <text evidence="2">The sequence shown here is derived from an EMBL/GenBank/DDBJ whole genome shotgun (WGS) entry which is preliminary data.</text>
</comment>
<keyword evidence="1" id="KW-0472">Membrane</keyword>
<dbReference type="SUPFAM" id="SSF50998">
    <property type="entry name" value="Quinoprotein alcohol dehydrogenase-like"/>
    <property type="match status" value="1"/>
</dbReference>
<dbReference type="InterPro" id="IPR011047">
    <property type="entry name" value="Quinoprotein_ADH-like_sf"/>
</dbReference>
<organism evidence="2 3">
    <name type="scientific">Nocardioides endophyticus</name>
    <dbReference type="NCBI Taxonomy" id="1353775"/>
    <lineage>
        <taxon>Bacteria</taxon>
        <taxon>Bacillati</taxon>
        <taxon>Actinomycetota</taxon>
        <taxon>Actinomycetes</taxon>
        <taxon>Propionibacteriales</taxon>
        <taxon>Nocardioidaceae</taxon>
        <taxon>Nocardioides</taxon>
    </lineage>
</organism>
<dbReference type="RefSeq" id="WP_345527381.1">
    <property type="nucleotide sequence ID" value="NZ_BAABKN010000015.1"/>
</dbReference>
<dbReference type="EMBL" id="BAABKN010000015">
    <property type="protein sequence ID" value="GAA4741521.1"/>
    <property type="molecule type" value="Genomic_DNA"/>
</dbReference>
<sequence length="347" mass="35712">MSATEIRETLKAVRDAAVVPTVDRVAFARRVRAERRRRTAARAAAATAVAASVAAVAGVSASVLPRDPAPPTSVAAAAVADPEQLVGFVVDGHLVVGGSGGYHVTSVPARNVLGVVDELLVLTDGTGALVGVPVAADGTPGPERRLLPGAVAYAWLDRGDGTVYVVDELGRLRSWRPGDGRWTTQPSPQADLYLVDSGHQVESGPGGATLVADGLRRALPSGGGITGGGLAGSVLAWETTRQLRFYDADTGRRLARVPGQWSGALSTDGRSYAGSQDGRVSVVDTRDGAVTDVSGPAGLDGVAWTGDATFVGRERTADGATLWECRADTLSCTRLYADPSGTLQLHS</sequence>
<evidence type="ECO:0000313" key="3">
    <source>
        <dbReference type="Proteomes" id="UP001499882"/>
    </source>
</evidence>
<evidence type="ECO:0000313" key="2">
    <source>
        <dbReference type="EMBL" id="GAA4741521.1"/>
    </source>
</evidence>
<evidence type="ECO:0000256" key="1">
    <source>
        <dbReference type="SAM" id="Phobius"/>
    </source>
</evidence>
<proteinExistence type="predicted"/>
<keyword evidence="3" id="KW-1185">Reference proteome</keyword>
<feature type="transmembrane region" description="Helical" evidence="1">
    <location>
        <begin position="39"/>
        <end position="64"/>
    </location>
</feature>
<dbReference type="Proteomes" id="UP001499882">
    <property type="component" value="Unassembled WGS sequence"/>
</dbReference>
<reference evidence="3" key="1">
    <citation type="journal article" date="2019" name="Int. J. Syst. Evol. Microbiol.">
        <title>The Global Catalogue of Microorganisms (GCM) 10K type strain sequencing project: providing services to taxonomists for standard genome sequencing and annotation.</title>
        <authorList>
            <consortium name="The Broad Institute Genomics Platform"/>
            <consortium name="The Broad Institute Genome Sequencing Center for Infectious Disease"/>
            <person name="Wu L."/>
            <person name="Ma J."/>
        </authorList>
    </citation>
    <scope>NUCLEOTIDE SEQUENCE [LARGE SCALE GENOMIC DNA]</scope>
    <source>
        <strain evidence="3">JCM 18532</strain>
    </source>
</reference>
<keyword evidence="1" id="KW-0812">Transmembrane</keyword>
<keyword evidence="1" id="KW-1133">Transmembrane helix</keyword>
<accession>A0ABP8YXR9</accession>
<name>A0ABP8YXR9_9ACTN</name>